<protein>
    <submittedName>
        <fullName evidence="4">DUF3857 domain-containing protein</fullName>
    </submittedName>
</protein>
<evidence type="ECO:0000259" key="3">
    <source>
        <dbReference type="Pfam" id="PF12969"/>
    </source>
</evidence>
<keyword evidence="5" id="KW-1185">Reference proteome</keyword>
<evidence type="ECO:0000313" key="4">
    <source>
        <dbReference type="EMBL" id="NME66471.1"/>
    </source>
</evidence>
<dbReference type="InterPro" id="IPR038765">
    <property type="entry name" value="Papain-like_cys_pep_sf"/>
</dbReference>
<accession>A0A7X9NYW5</accession>
<evidence type="ECO:0000313" key="5">
    <source>
        <dbReference type="Proteomes" id="UP000576082"/>
    </source>
</evidence>
<feature type="signal peptide" evidence="1">
    <location>
        <begin position="1"/>
        <end position="19"/>
    </location>
</feature>
<dbReference type="Pfam" id="PF12969">
    <property type="entry name" value="DUF3857"/>
    <property type="match status" value="1"/>
</dbReference>
<organism evidence="4 5">
    <name type="scientific">Flammeovirga aprica JL-4</name>
    <dbReference type="NCBI Taxonomy" id="694437"/>
    <lineage>
        <taxon>Bacteria</taxon>
        <taxon>Pseudomonadati</taxon>
        <taxon>Bacteroidota</taxon>
        <taxon>Cytophagia</taxon>
        <taxon>Cytophagales</taxon>
        <taxon>Flammeovirgaceae</taxon>
        <taxon>Flammeovirga</taxon>
    </lineage>
</organism>
<sequence length="640" mass="73486">MKSFIVTLLFCFSLSQAFAQGDIDEKLLKSADIVLLESEMDLVVESEEDVKLYFHEKFLVLNSDGVEKAALAVHYDKSTKVTQLEGTLLEQGYKKPKKFKDSDIIDVATSPYAGYVTDDRVKAIEPVITSYPAVVEYHYTLAFDGIFAYPKWYPVNHYREAVLSSKFSVSVPEGTKLRIKEKNIPSYAKTVNEGKDVYQWSLENYAAKKKENRSVPFKEIFPNVSVQPYHFTYEKTQGSLDTWSDFGDYIVGLNKGTRDLSPDVIAEVKELTKDAPNDIEKAKLIYEYMQGKTRYVSIQLGIGGYKPFPASSIHKQGYGDCKGLSNYTYNLMKAVGIDARYVIIKAGRGYSTLDEDMVGTQFNHAILCLPDIVEQDTVWLECTSQTSPFGFIGSFTGNRKALVIEEGKSKLVNTKQYTAEDNLQSRSTVVKLKQDKSIWVQSHMEAKGYQYGNYSRLVRESEEDLKKEFLKRYALSSSEVKSIEVDDDMHYPDPTFTMDYTVNVRNYSKLVNGGMSFVLFPYKGDYKQPKRYRSRKTDFVIDYPYTDIDTVDVYLLEGMKLKNIPEVQTLETEFGSYSNSVEKKNENTIRLIRKFSIKGGVYAKEKYSAYYNFMKEVRTFDSRTFWLEYTPDYKDEEDLE</sequence>
<feature type="domain" description="Transglutaminase-like" evidence="2">
    <location>
        <begin position="269"/>
        <end position="343"/>
    </location>
</feature>
<gene>
    <name evidence="4" type="ORF">HHU12_00715</name>
</gene>
<dbReference type="EMBL" id="JABANE010000001">
    <property type="protein sequence ID" value="NME66471.1"/>
    <property type="molecule type" value="Genomic_DNA"/>
</dbReference>
<dbReference type="InterPro" id="IPR002931">
    <property type="entry name" value="Transglutaminase-like"/>
</dbReference>
<reference evidence="4 5" key="1">
    <citation type="submission" date="2020-04" db="EMBL/GenBank/DDBJ databases">
        <title>Flammeovirga sp. SR4, a novel species isolated from seawater.</title>
        <authorList>
            <person name="Wang X."/>
        </authorList>
    </citation>
    <scope>NUCLEOTIDE SEQUENCE [LARGE SCALE GENOMIC DNA]</scope>
    <source>
        <strain evidence="4 5">ATCC 23126</strain>
    </source>
</reference>
<dbReference type="Gene3D" id="2.60.40.3140">
    <property type="match status" value="1"/>
</dbReference>
<dbReference type="Pfam" id="PF01841">
    <property type="entry name" value="Transglut_core"/>
    <property type="match status" value="1"/>
</dbReference>
<dbReference type="Gene3D" id="3.10.620.30">
    <property type="match status" value="1"/>
</dbReference>
<dbReference type="RefSeq" id="WP_169654219.1">
    <property type="nucleotide sequence ID" value="NZ_JABANE010000001.1"/>
</dbReference>
<dbReference type="Proteomes" id="UP000576082">
    <property type="component" value="Unassembled WGS sequence"/>
</dbReference>
<evidence type="ECO:0000256" key="1">
    <source>
        <dbReference type="SAM" id="SignalP"/>
    </source>
</evidence>
<feature type="domain" description="DUF3857" evidence="3">
    <location>
        <begin position="51"/>
        <end position="207"/>
    </location>
</feature>
<keyword evidence="1" id="KW-0732">Signal</keyword>
<evidence type="ECO:0000259" key="2">
    <source>
        <dbReference type="Pfam" id="PF01841"/>
    </source>
</evidence>
<proteinExistence type="predicted"/>
<dbReference type="Gene3D" id="2.60.120.1130">
    <property type="match status" value="1"/>
</dbReference>
<comment type="caution">
    <text evidence="4">The sequence shown here is derived from an EMBL/GenBank/DDBJ whole genome shotgun (WGS) entry which is preliminary data.</text>
</comment>
<feature type="chain" id="PRO_5031149180" evidence="1">
    <location>
        <begin position="20"/>
        <end position="640"/>
    </location>
</feature>
<name>A0A7X9NYW5_9BACT</name>
<dbReference type="AlphaFoldDB" id="A0A7X9NYW5"/>
<dbReference type="InterPro" id="IPR024618">
    <property type="entry name" value="DUF3857"/>
</dbReference>
<dbReference type="SUPFAM" id="SSF54001">
    <property type="entry name" value="Cysteine proteinases"/>
    <property type="match status" value="1"/>
</dbReference>